<dbReference type="SUPFAM" id="SSF53597">
    <property type="entry name" value="Dihydrofolate reductase-like"/>
    <property type="match status" value="1"/>
</dbReference>
<gene>
    <name evidence="2" type="ORF">E6K79_02935</name>
</gene>
<evidence type="ECO:0000313" key="2">
    <source>
        <dbReference type="EMBL" id="TMQ66324.1"/>
    </source>
</evidence>
<comment type="caution">
    <text evidence="2">The sequence shown here is derived from an EMBL/GenBank/DDBJ whole genome shotgun (WGS) entry which is preliminary data.</text>
</comment>
<dbReference type="InterPro" id="IPR002734">
    <property type="entry name" value="RibDG_C"/>
</dbReference>
<sequence>MSKVRVHNFVVSLDGYASGEGQSLDAAFGHAHKEFLHWFGEIRIWRGLQPDGKFGLDEAIASAWGAGIGAEIMGRNKFRPTTGPWPEDGWRGWWGDDPPFHTPCFVWTHHPRDPMEMRGGTTFHFVGGTPAEILELARDAAGGLDVRIGGGPTTVNEFLRADLVDYLHIVVVPIVLGRGVPLWNGLGGLHERFGTSSVTSPNGVTHVFLTRRDRG</sequence>
<dbReference type="AlphaFoldDB" id="A0A538TRS8"/>
<reference evidence="2 3" key="1">
    <citation type="journal article" date="2019" name="Nat. Microbiol.">
        <title>Mediterranean grassland soil C-N compound turnover is dependent on rainfall and depth, and is mediated by genomically divergent microorganisms.</title>
        <authorList>
            <person name="Diamond S."/>
            <person name="Andeer P.F."/>
            <person name="Li Z."/>
            <person name="Crits-Christoph A."/>
            <person name="Burstein D."/>
            <person name="Anantharaman K."/>
            <person name="Lane K.R."/>
            <person name="Thomas B.C."/>
            <person name="Pan C."/>
            <person name="Northen T.R."/>
            <person name="Banfield J.F."/>
        </authorList>
    </citation>
    <scope>NUCLEOTIDE SEQUENCE [LARGE SCALE GENOMIC DNA]</scope>
    <source>
        <strain evidence="2">WS_9</strain>
    </source>
</reference>
<dbReference type="Pfam" id="PF01872">
    <property type="entry name" value="RibD_C"/>
    <property type="match status" value="1"/>
</dbReference>
<proteinExistence type="predicted"/>
<dbReference type="EMBL" id="VBOZ01000009">
    <property type="protein sequence ID" value="TMQ66324.1"/>
    <property type="molecule type" value="Genomic_DNA"/>
</dbReference>
<dbReference type="GO" id="GO:0009231">
    <property type="term" value="P:riboflavin biosynthetic process"/>
    <property type="evidence" value="ECO:0007669"/>
    <property type="project" value="InterPro"/>
</dbReference>
<dbReference type="PANTHER" id="PTHR38011:SF12">
    <property type="entry name" value="BIFUNCTIONAL DEAMINASE-REDUCTASE DOMAIN PROTEIN"/>
    <property type="match status" value="1"/>
</dbReference>
<protein>
    <submittedName>
        <fullName evidence="2">Dihydrofolate reductase</fullName>
    </submittedName>
</protein>
<dbReference type="InterPro" id="IPR024072">
    <property type="entry name" value="DHFR-like_dom_sf"/>
</dbReference>
<evidence type="ECO:0000313" key="3">
    <source>
        <dbReference type="Proteomes" id="UP000317691"/>
    </source>
</evidence>
<dbReference type="GO" id="GO:0008703">
    <property type="term" value="F:5-amino-6-(5-phosphoribosylamino)uracil reductase activity"/>
    <property type="evidence" value="ECO:0007669"/>
    <property type="project" value="InterPro"/>
</dbReference>
<organism evidence="2 3">
    <name type="scientific">Eiseniibacteriota bacterium</name>
    <dbReference type="NCBI Taxonomy" id="2212470"/>
    <lineage>
        <taxon>Bacteria</taxon>
        <taxon>Candidatus Eiseniibacteriota</taxon>
    </lineage>
</organism>
<dbReference type="InterPro" id="IPR050765">
    <property type="entry name" value="Riboflavin_Biosynth_HTPR"/>
</dbReference>
<dbReference type="PANTHER" id="PTHR38011">
    <property type="entry name" value="DIHYDROFOLATE REDUCTASE FAMILY PROTEIN (AFU_ORTHOLOGUE AFUA_8G06820)"/>
    <property type="match status" value="1"/>
</dbReference>
<feature type="domain" description="Bacterial bifunctional deaminase-reductase C-terminal" evidence="1">
    <location>
        <begin position="8"/>
        <end position="187"/>
    </location>
</feature>
<dbReference type="Gene3D" id="3.40.430.10">
    <property type="entry name" value="Dihydrofolate Reductase, subunit A"/>
    <property type="match status" value="1"/>
</dbReference>
<accession>A0A538TRS8</accession>
<name>A0A538TRS8_UNCEI</name>
<evidence type="ECO:0000259" key="1">
    <source>
        <dbReference type="Pfam" id="PF01872"/>
    </source>
</evidence>
<dbReference type="Proteomes" id="UP000317691">
    <property type="component" value="Unassembled WGS sequence"/>
</dbReference>